<evidence type="ECO:0000256" key="3">
    <source>
        <dbReference type="SAM" id="MobiDB-lite"/>
    </source>
</evidence>
<feature type="compositionally biased region" description="Pro residues" evidence="3">
    <location>
        <begin position="21"/>
        <end position="32"/>
    </location>
</feature>
<dbReference type="InterPro" id="IPR035587">
    <property type="entry name" value="DUS-like_FMN-bd"/>
</dbReference>
<dbReference type="PANTHER" id="PTHR11082">
    <property type="entry name" value="TRNA-DIHYDROURIDINE SYNTHASE"/>
    <property type="match status" value="1"/>
</dbReference>
<dbReference type="SUPFAM" id="SSF51395">
    <property type="entry name" value="FMN-linked oxidoreductases"/>
    <property type="match status" value="1"/>
</dbReference>
<evidence type="ECO:0000313" key="6">
    <source>
        <dbReference type="Proteomes" id="UP000265515"/>
    </source>
</evidence>
<dbReference type="OrthoDB" id="272303at2759"/>
<dbReference type="InterPro" id="IPR013785">
    <property type="entry name" value="Aldolase_TIM"/>
</dbReference>
<dbReference type="Pfam" id="PF01207">
    <property type="entry name" value="Dus"/>
    <property type="match status" value="2"/>
</dbReference>
<protein>
    <recommendedName>
        <fullName evidence="4">DUS-like FMN-binding domain-containing protein</fullName>
    </recommendedName>
</protein>
<proteinExistence type="predicted"/>
<dbReference type="Proteomes" id="UP000265515">
    <property type="component" value="Unassembled WGS sequence"/>
</dbReference>
<evidence type="ECO:0000256" key="2">
    <source>
        <dbReference type="ARBA" id="ARBA00023027"/>
    </source>
</evidence>
<dbReference type="Gramene" id="GBG83067">
    <property type="protein sequence ID" value="GBG83067"/>
    <property type="gene ID" value="CBR_g36684"/>
</dbReference>
<dbReference type="GO" id="GO:0017150">
    <property type="term" value="F:tRNA dihydrouridine synthase activity"/>
    <property type="evidence" value="ECO:0007669"/>
    <property type="project" value="TreeGrafter"/>
</dbReference>
<feature type="compositionally biased region" description="Basic and acidic residues" evidence="3">
    <location>
        <begin position="535"/>
        <end position="552"/>
    </location>
</feature>
<keyword evidence="2" id="KW-0520">NAD</keyword>
<dbReference type="STRING" id="69332.A0A388LL97"/>
<evidence type="ECO:0000259" key="4">
    <source>
        <dbReference type="Pfam" id="PF01207"/>
    </source>
</evidence>
<sequence length="638" mass="70190">MDKVLARPGMAFRFASHSHSLPPPSPSPSPPLHHPRVNDAVPSPSSPTGNGFRPMTMTTPVAIHGADSTTPVDGLSLTTYAIMASSSSSSSSSSHSYYSSSSSPSLSSSFALSSLTSSLSGGGSSFEQGEEGQQEKEEPGGSFRARTSSRPAGGGHEAAHAAEAWAHFRKLGSPWRHVAPMVDQSELPFRMLCRKYGADAAYTPMLHSRLFVENAKYRREHFTTCPWQHLMLFHPQPRGEHYASDETLLRLYPSATCPQRIARRGNYGSFLMDDLPLVQRLVRALVEQVSVPVSCKIRIFPNLEDTLAYARMLESSGCSLLAVHGRTRDQKKCALIPADWNVIKAIKQSLSIPVLANGNMQSLKDVRRCIRYTGVDGVLSAEPLLCNPGLFSGIMLQQEPDPEGDWNVGMPDMADANAGSQAEQWRGHSESAGDMTNVSALQWDSDGSGGGTKVGVGNHNHISFLLEYLELCKRYPAHMRMVRGHVHRLLNGWFRVHTDLRSRLNQNERITVDWLIDLVLEMQRRNRLNPSLRPLPEKESQNQEGRRERVRSVSEWEEEELALEIGGVKRTGNLAKDTGTADSSNEVEDLQNHLPLEDCNIMTAIELSEAFGNCKLREPVDKDAGKTVEPAAVIVPAT</sequence>
<reference evidence="5 6" key="1">
    <citation type="journal article" date="2018" name="Cell">
        <title>The Chara Genome: Secondary Complexity and Implications for Plant Terrestrialization.</title>
        <authorList>
            <person name="Nishiyama T."/>
            <person name="Sakayama H."/>
            <person name="Vries J.D."/>
            <person name="Buschmann H."/>
            <person name="Saint-Marcoux D."/>
            <person name="Ullrich K.K."/>
            <person name="Haas F.B."/>
            <person name="Vanderstraeten L."/>
            <person name="Becker D."/>
            <person name="Lang D."/>
            <person name="Vosolsobe S."/>
            <person name="Rombauts S."/>
            <person name="Wilhelmsson P.K.I."/>
            <person name="Janitza P."/>
            <person name="Kern R."/>
            <person name="Heyl A."/>
            <person name="Rumpler F."/>
            <person name="Villalobos L.I.A.C."/>
            <person name="Clay J.M."/>
            <person name="Skokan R."/>
            <person name="Toyoda A."/>
            <person name="Suzuki Y."/>
            <person name="Kagoshima H."/>
            <person name="Schijlen E."/>
            <person name="Tajeshwar N."/>
            <person name="Catarino B."/>
            <person name="Hetherington A.J."/>
            <person name="Saltykova A."/>
            <person name="Bonnot C."/>
            <person name="Breuninger H."/>
            <person name="Symeonidi A."/>
            <person name="Radhakrishnan G.V."/>
            <person name="Van Nieuwerburgh F."/>
            <person name="Deforce D."/>
            <person name="Chang C."/>
            <person name="Karol K.G."/>
            <person name="Hedrich R."/>
            <person name="Ulvskov P."/>
            <person name="Glockner G."/>
            <person name="Delwiche C.F."/>
            <person name="Petrasek J."/>
            <person name="Van de Peer Y."/>
            <person name="Friml J."/>
            <person name="Beilby M."/>
            <person name="Dolan L."/>
            <person name="Kohara Y."/>
            <person name="Sugano S."/>
            <person name="Fujiyama A."/>
            <person name="Delaux P.-M."/>
            <person name="Quint M."/>
            <person name="TheiBen G."/>
            <person name="Hagemann M."/>
            <person name="Harholt J."/>
            <person name="Dunand C."/>
            <person name="Zachgo S."/>
            <person name="Langdale J."/>
            <person name="Maumus F."/>
            <person name="Straeten D.V.D."/>
            <person name="Gould S.B."/>
            <person name="Rensing S.A."/>
        </authorList>
    </citation>
    <scope>NUCLEOTIDE SEQUENCE [LARGE SCALE GENOMIC DNA]</scope>
    <source>
        <strain evidence="5 6">S276</strain>
    </source>
</reference>
<feature type="region of interest" description="Disordered" evidence="3">
    <location>
        <begin position="530"/>
        <end position="552"/>
    </location>
</feature>
<keyword evidence="1" id="KW-0521">NADP</keyword>
<feature type="domain" description="DUS-like FMN-binding" evidence="4">
    <location>
        <begin position="178"/>
        <end position="224"/>
    </location>
</feature>
<accession>A0A388LL97</accession>
<gene>
    <name evidence="5" type="ORF">CBR_g36684</name>
</gene>
<feature type="region of interest" description="Disordered" evidence="3">
    <location>
        <begin position="120"/>
        <end position="159"/>
    </location>
</feature>
<dbReference type="AlphaFoldDB" id="A0A388LL97"/>
<dbReference type="Gene3D" id="3.20.20.70">
    <property type="entry name" value="Aldolase class I"/>
    <property type="match status" value="2"/>
</dbReference>
<name>A0A388LL97_CHABU</name>
<keyword evidence="6" id="KW-1185">Reference proteome</keyword>
<evidence type="ECO:0000313" key="5">
    <source>
        <dbReference type="EMBL" id="GBG83067.1"/>
    </source>
</evidence>
<comment type="caution">
    <text evidence="5">The sequence shown here is derived from an EMBL/GenBank/DDBJ whole genome shotgun (WGS) entry which is preliminary data.</text>
</comment>
<dbReference type="EMBL" id="BFEA01000427">
    <property type="protein sequence ID" value="GBG83067.1"/>
    <property type="molecule type" value="Genomic_DNA"/>
</dbReference>
<feature type="domain" description="DUS-like FMN-binding" evidence="4">
    <location>
        <begin position="257"/>
        <end position="393"/>
    </location>
</feature>
<dbReference type="PANTHER" id="PTHR11082:SF5">
    <property type="entry name" value="TRNA-DIHYDROURIDINE(16_17) SYNTHASE [NAD(P)(+)]-LIKE"/>
    <property type="match status" value="1"/>
</dbReference>
<evidence type="ECO:0000256" key="1">
    <source>
        <dbReference type="ARBA" id="ARBA00022857"/>
    </source>
</evidence>
<dbReference type="CDD" id="cd02801">
    <property type="entry name" value="DUS_like_FMN"/>
    <property type="match status" value="1"/>
</dbReference>
<organism evidence="5 6">
    <name type="scientific">Chara braunii</name>
    <name type="common">Braun's stonewort</name>
    <dbReference type="NCBI Taxonomy" id="69332"/>
    <lineage>
        <taxon>Eukaryota</taxon>
        <taxon>Viridiplantae</taxon>
        <taxon>Streptophyta</taxon>
        <taxon>Charophyceae</taxon>
        <taxon>Charales</taxon>
        <taxon>Characeae</taxon>
        <taxon>Chara</taxon>
    </lineage>
</organism>
<feature type="region of interest" description="Disordered" evidence="3">
    <location>
        <begin position="15"/>
        <end position="57"/>
    </location>
</feature>